<evidence type="ECO:0000313" key="12">
    <source>
        <dbReference type="Proteomes" id="UP000521379"/>
    </source>
</evidence>
<dbReference type="UniPathway" id="UPA00326"/>
<dbReference type="InterPro" id="IPR009078">
    <property type="entry name" value="Ferritin-like_SF"/>
</dbReference>
<sequence length="325" mass="37333">MSEKVELLHHNVEAINWNRIQDPKDDEVWDRLTANFWLPEKVPLSNDVQSWNTLTDEEKDLTMKVFTGLTLLDTIQGTVGAVSLIPDAVTLHEEAVYTNIAFMESVHAKSYSSIFSTLASTKMIDEAFRWSRENEYLQRKADIVLERYVGDDPLKKKVASTLLESFLFYSGFYLPMHFSSKAKLTNTADIIRLIIRDEAVHGYYIGYKFQKGLEKETQERRDELKDFTYDLLDELYENEIAYTESLYDGVGWTEEVKKFLHYNANKALNNLGYEALFPKEMTDVSPAILSALSPNADENHDFFSGSGSSYVIGKAVNTDDEDWDF</sequence>
<evidence type="ECO:0000256" key="2">
    <source>
        <dbReference type="ARBA" id="ARBA00011209"/>
    </source>
</evidence>
<evidence type="ECO:0000256" key="8">
    <source>
        <dbReference type="PIRNR" id="PIRNR000355"/>
    </source>
</evidence>
<dbReference type="GO" id="GO:0009263">
    <property type="term" value="P:deoxyribonucleotide biosynthetic process"/>
    <property type="evidence" value="ECO:0007669"/>
    <property type="project" value="UniProtKB-KW"/>
</dbReference>
<keyword evidence="6 8" id="KW-0215">Deoxyribonucleotide synthesis</keyword>
<evidence type="ECO:0000256" key="7">
    <source>
        <dbReference type="ARBA" id="ARBA00047754"/>
    </source>
</evidence>
<feature type="binding site" evidence="10">
    <location>
        <position position="104"/>
    </location>
    <ligand>
        <name>Fe cation</name>
        <dbReference type="ChEBI" id="CHEBI:24875"/>
        <label>1</label>
    </ligand>
</feature>
<feature type="binding site" evidence="10">
    <location>
        <position position="201"/>
    </location>
    <ligand>
        <name>Fe cation</name>
        <dbReference type="ChEBI" id="CHEBI:24875"/>
        <label>2</label>
    </ligand>
</feature>
<evidence type="ECO:0000256" key="1">
    <source>
        <dbReference type="ARBA" id="ARBA00009303"/>
    </source>
</evidence>
<dbReference type="InterPro" id="IPR030475">
    <property type="entry name" value="RNR_small_AS"/>
</dbReference>
<accession>A0A846TS65</accession>
<feature type="binding site" evidence="10">
    <location>
        <position position="107"/>
    </location>
    <ligand>
        <name>Fe cation</name>
        <dbReference type="ChEBI" id="CHEBI:24875"/>
        <label>1</label>
    </ligand>
</feature>
<dbReference type="InterPro" id="IPR026494">
    <property type="entry name" value="RNR_NrdF-like"/>
</dbReference>
<dbReference type="InterPro" id="IPR033909">
    <property type="entry name" value="RNR_small"/>
</dbReference>
<dbReference type="PROSITE" id="PS00368">
    <property type="entry name" value="RIBORED_SMALL"/>
    <property type="match status" value="1"/>
</dbReference>
<keyword evidence="12" id="KW-1185">Reference proteome</keyword>
<dbReference type="Gene3D" id="1.10.620.20">
    <property type="entry name" value="Ribonucleotide Reductase, subunit A"/>
    <property type="match status" value="1"/>
</dbReference>
<reference evidence="11 12" key="1">
    <citation type="submission" date="2020-02" db="EMBL/GenBank/DDBJ databases">
        <authorList>
            <person name="Sun Q."/>
        </authorList>
    </citation>
    <scope>NUCLEOTIDE SEQUENCE [LARGE SCALE GENOMIC DNA]</scope>
    <source>
        <strain evidence="11 12">YIM 13062</strain>
    </source>
</reference>
<evidence type="ECO:0000256" key="9">
    <source>
        <dbReference type="PIRSR" id="PIRSR000355-1"/>
    </source>
</evidence>
<comment type="caution">
    <text evidence="11">The sequence shown here is derived from an EMBL/GenBank/DDBJ whole genome shotgun (WGS) entry which is preliminary data.</text>
</comment>
<dbReference type="NCBIfam" id="NF007183">
    <property type="entry name" value="PRK09614.1-2"/>
    <property type="match status" value="1"/>
</dbReference>
<evidence type="ECO:0000256" key="6">
    <source>
        <dbReference type="ARBA" id="ARBA00023116"/>
    </source>
</evidence>
<dbReference type="AlphaFoldDB" id="A0A846TS65"/>
<protein>
    <recommendedName>
        <fullName evidence="8">Ribonucleoside-diphosphate reductase subunit beta</fullName>
        <ecNumber evidence="8">1.17.4.1</ecNumber>
    </recommendedName>
</protein>
<dbReference type="GO" id="GO:0004748">
    <property type="term" value="F:ribonucleoside-diphosphate reductase activity, thioredoxin disulfide as acceptor"/>
    <property type="evidence" value="ECO:0007669"/>
    <property type="project" value="UniProtKB-EC"/>
</dbReference>
<dbReference type="RefSeq" id="WP_119932480.1">
    <property type="nucleotide sequence ID" value="NZ_JAAVUN010000002.1"/>
</dbReference>
<dbReference type="EMBL" id="JAAVUN010000002">
    <property type="protein sequence ID" value="NKE08674.1"/>
    <property type="molecule type" value="Genomic_DNA"/>
</dbReference>
<evidence type="ECO:0000256" key="3">
    <source>
        <dbReference type="ARBA" id="ARBA00022723"/>
    </source>
</evidence>
<dbReference type="CDD" id="cd01049">
    <property type="entry name" value="RNRR2"/>
    <property type="match status" value="1"/>
</dbReference>
<feature type="binding site" evidence="10">
    <location>
        <position position="164"/>
    </location>
    <ligand>
        <name>Fe cation</name>
        <dbReference type="ChEBI" id="CHEBI:24875"/>
        <label>2</label>
    </ligand>
</feature>
<organism evidence="11 12">
    <name type="scientific">Kocuria subflava</name>
    <dbReference type="NCBI Taxonomy" id="1736139"/>
    <lineage>
        <taxon>Bacteria</taxon>
        <taxon>Bacillati</taxon>
        <taxon>Actinomycetota</taxon>
        <taxon>Actinomycetes</taxon>
        <taxon>Micrococcales</taxon>
        <taxon>Micrococcaceae</taxon>
        <taxon>Kocuria</taxon>
    </lineage>
</organism>
<dbReference type="PANTHER" id="PTHR23409:SF18">
    <property type="entry name" value="RIBONUCLEOSIDE-DIPHOSPHATE REDUCTASE SUBUNIT M2"/>
    <property type="match status" value="1"/>
</dbReference>
<evidence type="ECO:0000313" key="11">
    <source>
        <dbReference type="EMBL" id="NKE08674.1"/>
    </source>
</evidence>
<dbReference type="GO" id="GO:0046872">
    <property type="term" value="F:metal ion binding"/>
    <property type="evidence" value="ECO:0007669"/>
    <property type="project" value="UniProtKB-KW"/>
</dbReference>
<gene>
    <name evidence="11" type="primary">nrdF</name>
    <name evidence="11" type="ORF">GTW58_01660</name>
</gene>
<dbReference type="SUPFAM" id="SSF47240">
    <property type="entry name" value="Ferritin-like"/>
    <property type="match status" value="1"/>
</dbReference>
<dbReference type="NCBIfam" id="TIGR04171">
    <property type="entry name" value="RNR_1b_NrdF"/>
    <property type="match status" value="1"/>
</dbReference>
<dbReference type="PANTHER" id="PTHR23409">
    <property type="entry name" value="RIBONUCLEOSIDE-DIPHOSPHATE REDUCTASE SMALL CHAIN"/>
    <property type="match status" value="1"/>
</dbReference>
<dbReference type="Proteomes" id="UP000521379">
    <property type="component" value="Unassembled WGS sequence"/>
</dbReference>
<proteinExistence type="inferred from homology"/>
<keyword evidence="4 8" id="KW-0560">Oxidoreductase</keyword>
<dbReference type="InterPro" id="IPR012348">
    <property type="entry name" value="RNR-like"/>
</dbReference>
<comment type="catalytic activity">
    <reaction evidence="7 8">
        <text>a 2'-deoxyribonucleoside 5'-diphosphate + [thioredoxin]-disulfide + H2O = a ribonucleoside 5'-diphosphate + [thioredoxin]-dithiol</text>
        <dbReference type="Rhea" id="RHEA:23252"/>
        <dbReference type="Rhea" id="RHEA-COMP:10698"/>
        <dbReference type="Rhea" id="RHEA-COMP:10700"/>
        <dbReference type="ChEBI" id="CHEBI:15377"/>
        <dbReference type="ChEBI" id="CHEBI:29950"/>
        <dbReference type="ChEBI" id="CHEBI:50058"/>
        <dbReference type="ChEBI" id="CHEBI:57930"/>
        <dbReference type="ChEBI" id="CHEBI:73316"/>
        <dbReference type="EC" id="1.17.4.1"/>
    </reaction>
</comment>
<evidence type="ECO:0000256" key="10">
    <source>
        <dbReference type="PIRSR" id="PIRSR000355-2"/>
    </source>
</evidence>
<comment type="similarity">
    <text evidence="1 8">Belongs to the ribonucleoside diphosphate reductase small chain family.</text>
</comment>
<dbReference type="EC" id="1.17.4.1" evidence="8"/>
<dbReference type="Pfam" id="PF00268">
    <property type="entry name" value="Ribonuc_red_sm"/>
    <property type="match status" value="1"/>
</dbReference>
<dbReference type="InterPro" id="IPR000358">
    <property type="entry name" value="RNR_small_fam"/>
</dbReference>
<comment type="cofactor">
    <cofactor evidence="8 10">
        <name>Fe cation</name>
        <dbReference type="ChEBI" id="CHEBI:24875"/>
    </cofactor>
    <text evidence="8 10">Binds 2 iron ions per subunit.</text>
</comment>
<keyword evidence="5 8" id="KW-0408">Iron</keyword>
<dbReference type="PIRSF" id="PIRSF000355">
    <property type="entry name" value="NrdB"/>
    <property type="match status" value="1"/>
</dbReference>
<name>A0A846TS65_9MICC</name>
<dbReference type="NCBIfam" id="NF010572">
    <property type="entry name" value="PRK13965.1"/>
    <property type="match status" value="1"/>
</dbReference>
<comment type="function">
    <text evidence="8">Provides the precursors necessary for DNA synthesis. Catalyzes the biosynthesis of deoxyribonucleotides from the corresponding ribonucleotides.</text>
</comment>
<comment type="subunit">
    <text evidence="2">Tetramer of two alpha and two beta subunits.</text>
</comment>
<feature type="active site" evidence="9">
    <location>
        <position position="111"/>
    </location>
</feature>
<evidence type="ECO:0000256" key="5">
    <source>
        <dbReference type="ARBA" id="ARBA00023004"/>
    </source>
</evidence>
<keyword evidence="3 8" id="KW-0479">Metal-binding</keyword>
<feature type="binding site" evidence="10">
    <location>
        <position position="73"/>
    </location>
    <ligand>
        <name>Fe cation</name>
        <dbReference type="ChEBI" id="CHEBI:24875"/>
        <label>1</label>
    </ligand>
</feature>
<evidence type="ECO:0000256" key="4">
    <source>
        <dbReference type="ARBA" id="ARBA00023002"/>
    </source>
</evidence>
<dbReference type="NCBIfam" id="NF007182">
    <property type="entry name" value="PRK09614.1-1"/>
    <property type="match status" value="1"/>
</dbReference>
<feature type="binding site" evidence="10">
    <location>
        <position position="104"/>
    </location>
    <ligand>
        <name>Fe cation</name>
        <dbReference type="ChEBI" id="CHEBI:24875"/>
        <label>2</label>
    </ligand>
</feature>
<feature type="binding site" evidence="10">
    <location>
        <position position="198"/>
    </location>
    <ligand>
        <name>Fe cation</name>
        <dbReference type="ChEBI" id="CHEBI:24875"/>
        <label>2</label>
    </ligand>
</feature>
<dbReference type="GO" id="GO:0005971">
    <property type="term" value="C:ribonucleoside-diphosphate reductase complex"/>
    <property type="evidence" value="ECO:0007669"/>
    <property type="project" value="InterPro"/>
</dbReference>